<dbReference type="HOGENOM" id="CLU_099111_0_0_1"/>
<proteinExistence type="predicted"/>
<accession>W9J3T7</accession>
<dbReference type="Gene3D" id="1.25.40.20">
    <property type="entry name" value="Ankyrin repeat-containing domain"/>
    <property type="match status" value="1"/>
</dbReference>
<gene>
    <name evidence="1" type="ORF">FOYG_03486</name>
</gene>
<evidence type="ECO:0000313" key="1">
    <source>
        <dbReference type="EMBL" id="EWY99441.1"/>
    </source>
</evidence>
<evidence type="ECO:0000313" key="2">
    <source>
        <dbReference type="Proteomes" id="UP000030753"/>
    </source>
</evidence>
<dbReference type="SUPFAM" id="SSF48403">
    <property type="entry name" value="Ankyrin repeat"/>
    <property type="match status" value="1"/>
</dbReference>
<dbReference type="OrthoDB" id="341259at2759"/>
<protein>
    <submittedName>
        <fullName evidence="1">Uncharacterized protein</fullName>
    </submittedName>
</protein>
<sequence>MTKLRLPWGDESPYDLLTNSRMSWKIIYPRNTIPFDAFNFEGFIRSSNKIMITENVSLLCYAAFQRQYDALQSLIQVSDMGDWRFRKELDKSLFFALCAGDRRMAHILLHCGADPGRKHSSCGLHGAARRGFHDEIKLYIQDHDACPNTKDEMSATPITYAMMLEAPRDWETIYYLFELGADPNIVIDGWTYAQCARKMGKDYLALRLDEAARRDELFQVGS</sequence>
<dbReference type="EMBL" id="JH717840">
    <property type="protein sequence ID" value="EWY99441.1"/>
    <property type="molecule type" value="Genomic_DNA"/>
</dbReference>
<name>W9J3T7_FUSOX</name>
<dbReference type="Proteomes" id="UP000030753">
    <property type="component" value="Unassembled WGS sequence"/>
</dbReference>
<dbReference type="InterPro" id="IPR036770">
    <property type="entry name" value="Ankyrin_rpt-contain_sf"/>
</dbReference>
<dbReference type="AlphaFoldDB" id="W9J3T7"/>
<organism evidence="1 2">
    <name type="scientific">Fusarium oxysporum NRRL 32931</name>
    <dbReference type="NCBI Taxonomy" id="660029"/>
    <lineage>
        <taxon>Eukaryota</taxon>
        <taxon>Fungi</taxon>
        <taxon>Dikarya</taxon>
        <taxon>Ascomycota</taxon>
        <taxon>Pezizomycotina</taxon>
        <taxon>Sordariomycetes</taxon>
        <taxon>Hypocreomycetidae</taxon>
        <taxon>Hypocreales</taxon>
        <taxon>Nectriaceae</taxon>
        <taxon>Fusarium</taxon>
        <taxon>Fusarium oxysporum species complex</taxon>
    </lineage>
</organism>
<reference evidence="1 2" key="1">
    <citation type="submission" date="2011-06" db="EMBL/GenBank/DDBJ databases">
        <title>The Genome Sequence of Fusarium oxysporum FOSC 3-a.</title>
        <authorList>
            <consortium name="The Broad Institute Genome Sequencing Platform"/>
            <person name="Ma L.-J."/>
            <person name="Gale L.R."/>
            <person name="Schwartz D.C."/>
            <person name="Zhou S."/>
            <person name="Corby-Kistler H."/>
            <person name="Young S.K."/>
            <person name="Zeng Q."/>
            <person name="Gargeya S."/>
            <person name="Fitzgerald M."/>
            <person name="Haas B."/>
            <person name="Abouelleil A."/>
            <person name="Alvarado L."/>
            <person name="Arachchi H.M."/>
            <person name="Berlin A."/>
            <person name="Brown A."/>
            <person name="Chapman S.B."/>
            <person name="Chen Z."/>
            <person name="Dunbar C."/>
            <person name="Freedman E."/>
            <person name="Gearin G."/>
            <person name="Gellesch M."/>
            <person name="Goldberg J."/>
            <person name="Griggs A."/>
            <person name="Gujja S."/>
            <person name="Heiman D."/>
            <person name="Howarth C."/>
            <person name="Larson L."/>
            <person name="Lui A."/>
            <person name="MacDonald P.J.P."/>
            <person name="Mehta T."/>
            <person name="Montmayeur A."/>
            <person name="Murphy C."/>
            <person name="Neiman D."/>
            <person name="Pearson M."/>
            <person name="Priest M."/>
            <person name="Roberts A."/>
            <person name="Saif S."/>
            <person name="Shea T."/>
            <person name="Shenoy N."/>
            <person name="Sisk P."/>
            <person name="Stolte C."/>
            <person name="Sykes S."/>
            <person name="Wortman J."/>
            <person name="Nusbaum C."/>
            <person name="Birren B."/>
        </authorList>
    </citation>
    <scope>NUCLEOTIDE SEQUENCE [LARGE SCALE GENOMIC DNA]</scope>
    <source>
        <strain evidence="2">FOSC 3-a</strain>
    </source>
</reference>